<dbReference type="InterPro" id="IPR011010">
    <property type="entry name" value="DNA_brk_join_enz"/>
</dbReference>
<dbReference type="PANTHER" id="PTHR30349">
    <property type="entry name" value="PHAGE INTEGRASE-RELATED"/>
    <property type="match status" value="1"/>
</dbReference>
<organism evidence="3 4">
    <name type="scientific">Rhodococcus jostii (strain RHA1)</name>
    <dbReference type="NCBI Taxonomy" id="101510"/>
    <lineage>
        <taxon>Bacteria</taxon>
        <taxon>Bacillati</taxon>
        <taxon>Actinomycetota</taxon>
        <taxon>Actinomycetes</taxon>
        <taxon>Mycobacteriales</taxon>
        <taxon>Nocardiaceae</taxon>
        <taxon>Rhodococcus</taxon>
    </lineage>
</organism>
<geneLocation type="plasmid" evidence="3 4">
    <name>pRHL1</name>
</geneLocation>
<evidence type="ECO:0000259" key="2">
    <source>
        <dbReference type="PROSITE" id="PS51898"/>
    </source>
</evidence>
<evidence type="ECO:0000313" key="3">
    <source>
        <dbReference type="EMBL" id="ABG99528.1"/>
    </source>
</evidence>
<dbReference type="InterPro" id="IPR002104">
    <property type="entry name" value="Integrase_catalytic"/>
</dbReference>
<dbReference type="InterPro" id="IPR013762">
    <property type="entry name" value="Integrase-like_cat_sf"/>
</dbReference>
<dbReference type="KEGG" id="rha:RHA1_ro08484"/>
<dbReference type="GO" id="GO:0015074">
    <property type="term" value="P:DNA integration"/>
    <property type="evidence" value="ECO:0007669"/>
    <property type="project" value="InterPro"/>
</dbReference>
<dbReference type="SUPFAM" id="SSF56349">
    <property type="entry name" value="DNA breaking-rejoining enzymes"/>
    <property type="match status" value="1"/>
</dbReference>
<keyword evidence="3" id="KW-0614">Plasmid</keyword>
<dbReference type="Pfam" id="PF00589">
    <property type="entry name" value="Phage_integrase"/>
    <property type="match status" value="1"/>
</dbReference>
<name>Q0RYV8_RHOJR</name>
<keyword evidence="1" id="KW-0233">DNA recombination</keyword>
<reference evidence="4" key="1">
    <citation type="journal article" date="2006" name="Proc. Natl. Acad. Sci. U.S.A.">
        <title>The complete genome of Rhodococcus sp. RHA1 provides insights into a catabolic powerhouse.</title>
        <authorList>
            <person name="McLeod M.P."/>
            <person name="Warren R.L."/>
            <person name="Hsiao W.W.L."/>
            <person name="Araki N."/>
            <person name="Myhre M."/>
            <person name="Fernandes C."/>
            <person name="Miyazawa D."/>
            <person name="Wong W."/>
            <person name="Lillquist A.L."/>
            <person name="Wang D."/>
            <person name="Dosanjh M."/>
            <person name="Hara H."/>
            <person name="Petrescu A."/>
            <person name="Morin R.D."/>
            <person name="Yang G."/>
            <person name="Stott J.M."/>
            <person name="Schein J.E."/>
            <person name="Shin H."/>
            <person name="Smailus D."/>
            <person name="Siddiqui A.S."/>
            <person name="Marra M.A."/>
            <person name="Jones S.J.M."/>
            <person name="Holt R."/>
            <person name="Brinkman F.S.L."/>
            <person name="Miyauchi K."/>
            <person name="Fukuda M."/>
            <person name="Davies J.E."/>
            <person name="Mohn W.W."/>
            <person name="Eltis L.D."/>
        </authorList>
    </citation>
    <scope>NUCLEOTIDE SEQUENCE [LARGE SCALE GENOMIC DNA]</scope>
    <source>
        <strain evidence="4">RHA1</strain>
    </source>
</reference>
<dbReference type="InterPro" id="IPR050090">
    <property type="entry name" value="Tyrosine_recombinase_XerCD"/>
</dbReference>
<dbReference type="AlphaFoldDB" id="Q0RYV8"/>
<dbReference type="GO" id="GO:0006310">
    <property type="term" value="P:DNA recombination"/>
    <property type="evidence" value="ECO:0007669"/>
    <property type="project" value="UniProtKB-KW"/>
</dbReference>
<dbReference type="PROSITE" id="PS51898">
    <property type="entry name" value="TYR_RECOMBINASE"/>
    <property type="match status" value="1"/>
</dbReference>
<dbReference type="HOGENOM" id="CLU_027562_23_4_11"/>
<accession>Q0RYV8</accession>
<feature type="domain" description="Tyr recombinase" evidence="2">
    <location>
        <begin position="211"/>
        <end position="397"/>
    </location>
</feature>
<protein>
    <submittedName>
        <fullName evidence="3">Probable integrase/recombinase</fullName>
    </submittedName>
</protein>
<gene>
    <name evidence="3" type="ordered locus">RHA1_ro08484</name>
</gene>
<dbReference type="GO" id="GO:0003677">
    <property type="term" value="F:DNA binding"/>
    <property type="evidence" value="ECO:0007669"/>
    <property type="project" value="InterPro"/>
</dbReference>
<dbReference type="PANTHER" id="PTHR30349:SF90">
    <property type="entry name" value="TYROSINE RECOMBINASE XERD"/>
    <property type="match status" value="1"/>
</dbReference>
<dbReference type="Proteomes" id="UP000008710">
    <property type="component" value="Plasmid pRHL1"/>
</dbReference>
<sequence>MEPAMSVLVDGVLTAARGAGLTEASLKYQRSCCVTVARYCTDHAIDEYNEQVRDRFLAEQDTRLQQGSIGPVFRSSLEKTANMLLEFKLAGKVAWRRRRPMSTQLPSRFETALRLFDESLSGTLAVGSVEFAVGEIRQLLTHLRDRGHDSFGSVGLDDVRGFLMAVAPNHRSGMGNTVWAVKRFFSFLNDFELSDLPVHAMLSQVSPRRIRTLPRFTQDEVARLLAVIDTATAVGNRDYAMVRLAVSTGLRCGDITDLRLESIDWRRDEIRIVQRKTAATLALPLTAEAGNAVADYVLNARPASDAPEVFLRANAPHVKLTGPTGALIMRRYLAAAGIHHKAGDGKTFHALRRTLGTRLIETGTELPMTAQILGHARIDSSKRYIALDTDSLRECYLPLTGFGCRAEALQ</sequence>
<dbReference type="EMBL" id="CP000432">
    <property type="protein sequence ID" value="ABG99528.1"/>
    <property type="molecule type" value="Genomic_DNA"/>
</dbReference>
<dbReference type="PATRIC" id="fig|101510.16.peg.7839"/>
<evidence type="ECO:0000313" key="4">
    <source>
        <dbReference type="Proteomes" id="UP000008710"/>
    </source>
</evidence>
<dbReference type="Gene3D" id="1.10.443.10">
    <property type="entry name" value="Intergrase catalytic core"/>
    <property type="match status" value="1"/>
</dbReference>
<proteinExistence type="predicted"/>
<dbReference type="CDD" id="cd01188">
    <property type="entry name" value="INT_RitA_C_like"/>
    <property type="match status" value="1"/>
</dbReference>
<evidence type="ECO:0000256" key="1">
    <source>
        <dbReference type="ARBA" id="ARBA00023172"/>
    </source>
</evidence>